<organism evidence="2 3">
    <name type="scientific">Littorina saxatilis</name>
    <dbReference type="NCBI Taxonomy" id="31220"/>
    <lineage>
        <taxon>Eukaryota</taxon>
        <taxon>Metazoa</taxon>
        <taxon>Spiralia</taxon>
        <taxon>Lophotrochozoa</taxon>
        <taxon>Mollusca</taxon>
        <taxon>Gastropoda</taxon>
        <taxon>Caenogastropoda</taxon>
        <taxon>Littorinimorpha</taxon>
        <taxon>Littorinoidea</taxon>
        <taxon>Littorinidae</taxon>
        <taxon>Littorina</taxon>
    </lineage>
</organism>
<gene>
    <name evidence="2" type="ORF">V1264_003110</name>
</gene>
<comment type="caution">
    <text evidence="2">The sequence shown here is derived from an EMBL/GenBank/DDBJ whole genome shotgun (WGS) entry which is preliminary data.</text>
</comment>
<dbReference type="Proteomes" id="UP001374579">
    <property type="component" value="Unassembled WGS sequence"/>
</dbReference>
<proteinExistence type="predicted"/>
<keyword evidence="3" id="KW-1185">Reference proteome</keyword>
<accession>A0AAN9B513</accession>
<evidence type="ECO:0000313" key="3">
    <source>
        <dbReference type="Proteomes" id="UP001374579"/>
    </source>
</evidence>
<dbReference type="AlphaFoldDB" id="A0AAN9B513"/>
<name>A0AAN9B513_9CAEN</name>
<evidence type="ECO:0000313" key="2">
    <source>
        <dbReference type="EMBL" id="KAK7098893.1"/>
    </source>
</evidence>
<sequence length="157" mass="18668">MPPPKEAFHKEVFVWKYADPRKTYKGKTNHWSIIRVKADENVALERLKDKARKGGPTKPTEPHRGCTQPPFLWSRDKIYTVRTSEPFGEVVLQGSVMQLPGDLSKDKHKYYNKEYIHWPSNEWRKSMFDIGSRPYWYEDPYVNLPGKHRRNRNELPL</sequence>
<protein>
    <submittedName>
        <fullName evidence="2">Uncharacterized protein</fullName>
    </submittedName>
</protein>
<reference evidence="2 3" key="1">
    <citation type="submission" date="2024-02" db="EMBL/GenBank/DDBJ databases">
        <title>Chromosome-scale genome assembly of the rough periwinkle Littorina saxatilis.</title>
        <authorList>
            <person name="De Jode A."/>
            <person name="Faria R."/>
            <person name="Formenti G."/>
            <person name="Sims Y."/>
            <person name="Smith T.P."/>
            <person name="Tracey A."/>
            <person name="Wood J.M.D."/>
            <person name="Zagrodzka Z.B."/>
            <person name="Johannesson K."/>
            <person name="Butlin R.K."/>
            <person name="Leder E.H."/>
        </authorList>
    </citation>
    <scope>NUCLEOTIDE SEQUENCE [LARGE SCALE GENOMIC DNA]</scope>
    <source>
        <strain evidence="2">Snail1</strain>
        <tissue evidence="2">Muscle</tissue>
    </source>
</reference>
<evidence type="ECO:0000256" key="1">
    <source>
        <dbReference type="SAM" id="MobiDB-lite"/>
    </source>
</evidence>
<feature type="region of interest" description="Disordered" evidence="1">
    <location>
        <begin position="49"/>
        <end position="69"/>
    </location>
</feature>
<dbReference type="EMBL" id="JBAMIC010000012">
    <property type="protein sequence ID" value="KAK7098893.1"/>
    <property type="molecule type" value="Genomic_DNA"/>
</dbReference>